<evidence type="ECO:0000313" key="4">
    <source>
        <dbReference type="Proteomes" id="UP000193498"/>
    </source>
</evidence>
<proteinExistence type="predicted"/>
<evidence type="ECO:0000259" key="2">
    <source>
        <dbReference type="Pfam" id="PF22322"/>
    </source>
</evidence>
<organism evidence="3 4">
    <name type="scientific">Basidiobolus meristosporus CBS 931.73</name>
    <dbReference type="NCBI Taxonomy" id="1314790"/>
    <lineage>
        <taxon>Eukaryota</taxon>
        <taxon>Fungi</taxon>
        <taxon>Fungi incertae sedis</taxon>
        <taxon>Zoopagomycota</taxon>
        <taxon>Entomophthoromycotina</taxon>
        <taxon>Basidiobolomycetes</taxon>
        <taxon>Basidiobolales</taxon>
        <taxon>Basidiobolaceae</taxon>
        <taxon>Basidiobolus</taxon>
    </lineage>
</organism>
<dbReference type="OrthoDB" id="9991842at2759"/>
<comment type="caution">
    <text evidence="3">The sequence shown here is derived from an EMBL/GenBank/DDBJ whole genome shotgun (WGS) entry which is preliminary data.</text>
</comment>
<evidence type="ECO:0000256" key="1">
    <source>
        <dbReference type="SAM" id="SignalP"/>
    </source>
</evidence>
<dbReference type="AlphaFoldDB" id="A0A1Y1Y302"/>
<dbReference type="EMBL" id="MCFE01000292">
    <property type="protein sequence ID" value="ORX92096.1"/>
    <property type="molecule type" value="Genomic_DNA"/>
</dbReference>
<keyword evidence="4" id="KW-1185">Reference proteome</keyword>
<sequence>MKSFTLIGALALITLPWASAAPLHKKSWAEGWNCAVQVGIFDCISVARDTSTALDTTQALINDKTFPVGSDVNGKADAFRHCYWSALMTISIGESQAKEVGDAHEVFGQNSAAASSMDLFNNARGREIGKSATTKEANSDNARMRVKSDCIAGTQSGLLQTAPKP</sequence>
<feature type="domain" description="DUF6973" evidence="2">
    <location>
        <begin position="41"/>
        <end position="138"/>
    </location>
</feature>
<gene>
    <name evidence="3" type="ORF">K493DRAFT_354891</name>
</gene>
<evidence type="ECO:0000313" key="3">
    <source>
        <dbReference type="EMBL" id="ORX92096.1"/>
    </source>
</evidence>
<reference evidence="3 4" key="1">
    <citation type="submission" date="2016-07" db="EMBL/GenBank/DDBJ databases">
        <title>Pervasive Adenine N6-methylation of Active Genes in Fungi.</title>
        <authorList>
            <consortium name="DOE Joint Genome Institute"/>
            <person name="Mondo S.J."/>
            <person name="Dannebaum R.O."/>
            <person name="Kuo R.C."/>
            <person name="Labutti K."/>
            <person name="Haridas S."/>
            <person name="Kuo A."/>
            <person name="Salamov A."/>
            <person name="Ahrendt S.R."/>
            <person name="Lipzen A."/>
            <person name="Sullivan W."/>
            <person name="Andreopoulos W.B."/>
            <person name="Clum A."/>
            <person name="Lindquist E."/>
            <person name="Daum C."/>
            <person name="Ramamoorthy G.K."/>
            <person name="Gryganskyi A."/>
            <person name="Culley D."/>
            <person name="Magnuson J.K."/>
            <person name="James T.Y."/>
            <person name="O'Malley M.A."/>
            <person name="Stajich J.E."/>
            <person name="Spatafora J.W."/>
            <person name="Visel A."/>
            <person name="Grigoriev I.V."/>
        </authorList>
    </citation>
    <scope>NUCLEOTIDE SEQUENCE [LARGE SCALE GENOMIC DNA]</scope>
    <source>
        <strain evidence="3 4">CBS 931.73</strain>
    </source>
</reference>
<feature type="chain" id="PRO_5012960138" description="DUF6973 domain-containing protein" evidence="1">
    <location>
        <begin position="21"/>
        <end position="165"/>
    </location>
</feature>
<dbReference type="InterPro" id="IPR054246">
    <property type="entry name" value="DUF6973"/>
</dbReference>
<protein>
    <recommendedName>
        <fullName evidence="2">DUF6973 domain-containing protein</fullName>
    </recommendedName>
</protein>
<name>A0A1Y1Y302_9FUNG</name>
<feature type="signal peptide" evidence="1">
    <location>
        <begin position="1"/>
        <end position="20"/>
    </location>
</feature>
<accession>A0A1Y1Y302</accession>
<dbReference type="Proteomes" id="UP000193498">
    <property type="component" value="Unassembled WGS sequence"/>
</dbReference>
<keyword evidence="1" id="KW-0732">Signal</keyword>
<dbReference type="Pfam" id="PF22322">
    <property type="entry name" value="DUF6973"/>
    <property type="match status" value="1"/>
</dbReference>
<dbReference type="InParanoid" id="A0A1Y1Y302"/>